<name>A0AAU9KED9_9CILI</name>
<dbReference type="Proteomes" id="UP001162131">
    <property type="component" value="Unassembled WGS sequence"/>
</dbReference>
<dbReference type="AlphaFoldDB" id="A0AAU9KED9"/>
<protein>
    <submittedName>
        <fullName evidence="1">Uncharacterized protein</fullName>
    </submittedName>
</protein>
<keyword evidence="2" id="KW-1185">Reference proteome</keyword>
<accession>A0AAU9KED9</accession>
<comment type="caution">
    <text evidence="1">The sequence shown here is derived from an EMBL/GenBank/DDBJ whole genome shotgun (WGS) entry which is preliminary data.</text>
</comment>
<dbReference type="EMBL" id="CAJZBQ010000053">
    <property type="protein sequence ID" value="CAG9331583.1"/>
    <property type="molecule type" value="Genomic_DNA"/>
</dbReference>
<evidence type="ECO:0000313" key="2">
    <source>
        <dbReference type="Proteomes" id="UP001162131"/>
    </source>
</evidence>
<organism evidence="1 2">
    <name type="scientific">Blepharisma stoltei</name>
    <dbReference type="NCBI Taxonomy" id="1481888"/>
    <lineage>
        <taxon>Eukaryota</taxon>
        <taxon>Sar</taxon>
        <taxon>Alveolata</taxon>
        <taxon>Ciliophora</taxon>
        <taxon>Postciliodesmatophora</taxon>
        <taxon>Heterotrichea</taxon>
        <taxon>Heterotrichida</taxon>
        <taxon>Blepharismidae</taxon>
        <taxon>Blepharisma</taxon>
    </lineage>
</organism>
<evidence type="ECO:0000313" key="1">
    <source>
        <dbReference type="EMBL" id="CAG9331583.1"/>
    </source>
</evidence>
<gene>
    <name evidence="1" type="ORF">BSTOLATCC_MIC53650</name>
</gene>
<proteinExistence type="predicted"/>
<reference evidence="1" key="1">
    <citation type="submission" date="2021-09" db="EMBL/GenBank/DDBJ databases">
        <authorList>
            <consortium name="AG Swart"/>
            <person name="Singh M."/>
            <person name="Singh A."/>
            <person name="Seah K."/>
            <person name="Emmerich C."/>
        </authorList>
    </citation>
    <scope>NUCLEOTIDE SEQUENCE</scope>
    <source>
        <strain evidence="1">ATCC30299</strain>
    </source>
</reference>
<sequence length="83" mass="10259">MKQLDVRTEQNRNMEILINKLFKYHFIMSWCLTPEIHPKYLYCPSKQFKKLKAPFSQFRNKKKKCKSIFWNILRNKAQYSEKL</sequence>